<dbReference type="PIRSF" id="PIRSF000530">
    <property type="entry name" value="Galactokinase"/>
    <property type="match status" value="1"/>
</dbReference>
<evidence type="ECO:0000256" key="2">
    <source>
        <dbReference type="ARBA" id="ARBA00022679"/>
    </source>
</evidence>
<proteinExistence type="inferred from homology"/>
<keyword evidence="6" id="KW-0119">Carbohydrate metabolism</keyword>
<comment type="similarity">
    <text evidence="1">Belongs to the GHMP kinase family. GalK subfamily.</text>
</comment>
<dbReference type="Proteomes" id="UP000188145">
    <property type="component" value="Chromosome"/>
</dbReference>
<dbReference type="InterPro" id="IPR014721">
    <property type="entry name" value="Ribsml_uS5_D2-typ_fold_subgr"/>
</dbReference>
<dbReference type="Gene3D" id="3.30.230.10">
    <property type="match status" value="1"/>
</dbReference>
<dbReference type="AlphaFoldDB" id="A0A1Q2CSN5"/>
<dbReference type="GO" id="GO:0006012">
    <property type="term" value="P:galactose metabolic process"/>
    <property type="evidence" value="ECO:0007669"/>
    <property type="project" value="UniProtKB-KW"/>
</dbReference>
<reference evidence="11" key="1">
    <citation type="submission" date="2017-02" db="EMBL/GenBank/DDBJ databases">
        <title>Tessaracoccus aquaemaris sp. nov., isolated from the intestine of a Korean rockfish, Sebastes schlegelii, in a marine aquaculture pond.</title>
        <authorList>
            <person name="Tak E.J."/>
            <person name="Bae J.-W."/>
        </authorList>
    </citation>
    <scope>NUCLEOTIDE SEQUENCE [LARGE SCALE GENOMIC DNA]</scope>
    <source>
        <strain evidence="11">NSG39</strain>
    </source>
</reference>
<dbReference type="InterPro" id="IPR006204">
    <property type="entry name" value="GHMP_kinase_N_dom"/>
</dbReference>
<keyword evidence="6" id="KW-0299">Galactose metabolism</keyword>
<evidence type="ECO:0000256" key="6">
    <source>
        <dbReference type="ARBA" id="ARBA00023144"/>
    </source>
</evidence>
<dbReference type="InterPro" id="IPR013750">
    <property type="entry name" value="GHMP_kinase_C_dom"/>
</dbReference>
<dbReference type="PROSITE" id="PS00627">
    <property type="entry name" value="GHMP_KINASES_ATP"/>
    <property type="match status" value="1"/>
</dbReference>
<evidence type="ECO:0000313" key="11">
    <source>
        <dbReference type="Proteomes" id="UP000188145"/>
    </source>
</evidence>
<keyword evidence="2" id="KW-0808">Transferase</keyword>
<dbReference type="PANTHER" id="PTHR10457">
    <property type="entry name" value="MEVALONATE KINASE/GALACTOKINASE"/>
    <property type="match status" value="1"/>
</dbReference>
<gene>
    <name evidence="10" type="ORF">BW730_01190</name>
</gene>
<feature type="domain" description="Galactokinase N-terminal" evidence="9">
    <location>
        <begin position="14"/>
        <end position="49"/>
    </location>
</feature>
<keyword evidence="5" id="KW-0067">ATP-binding</keyword>
<dbReference type="Gene3D" id="3.30.70.890">
    <property type="entry name" value="GHMP kinase, C-terminal domain"/>
    <property type="match status" value="1"/>
</dbReference>
<evidence type="ECO:0000256" key="5">
    <source>
        <dbReference type="ARBA" id="ARBA00022840"/>
    </source>
</evidence>
<dbReference type="InterPro" id="IPR006203">
    <property type="entry name" value="GHMP_knse_ATP-bd_CS"/>
</dbReference>
<dbReference type="GO" id="GO:0005524">
    <property type="term" value="F:ATP binding"/>
    <property type="evidence" value="ECO:0007669"/>
    <property type="project" value="UniProtKB-KW"/>
</dbReference>
<accession>A0A1Q2CSN5</accession>
<dbReference type="PRINTS" id="PR00959">
    <property type="entry name" value="MEVGALKINASE"/>
</dbReference>
<evidence type="ECO:0000256" key="3">
    <source>
        <dbReference type="ARBA" id="ARBA00022741"/>
    </source>
</evidence>
<dbReference type="Pfam" id="PF00288">
    <property type="entry name" value="GHMP_kinases_N"/>
    <property type="match status" value="1"/>
</dbReference>
<dbReference type="InterPro" id="IPR036554">
    <property type="entry name" value="GHMP_kinase_C_sf"/>
</dbReference>
<sequence length="408" mass="42821">MGRRRARRQRGRPVKWFVPGRLEVLGKHTDYMGGRSLLAAVDRGITIEVTDSDAGFVASTTALPGEIRLEPGTDPGLPGGHWGNYVQAVLDRLASNFGDLRSARIVIDSDLPLASGMSSSSALVVAVALALADHNGLREREEWTSNISDDVDLAGYMATMENGLTFGTLEGLKGVGTFGGSEDHTAMLCCHPGKLTEFTFCPIVEGESVDLPEDLTFVVAVSGVLAEKTGAALEHYNSLSANAREIVEAWNDATGSEDAVVADALASDEDALEGLRAVTAHDPSLSRRLSAFVTESEVVIPRAVAALRAGDLAAFGAAADESHRNAADVLGNQVPETNRLQALARELGAIASAGFGAGFGGSVWALVPVADAQAFGDRWLTAYLAEFPEVAQTASIVVTRPGGPARRL</sequence>
<keyword evidence="3" id="KW-0547">Nucleotide-binding</keyword>
<evidence type="ECO:0000256" key="1">
    <source>
        <dbReference type="ARBA" id="ARBA00006566"/>
    </source>
</evidence>
<evidence type="ECO:0000313" key="10">
    <source>
        <dbReference type="EMBL" id="AQP49122.1"/>
    </source>
</evidence>
<feature type="domain" description="GHMP kinase C-terminal" evidence="8">
    <location>
        <begin position="304"/>
        <end position="379"/>
    </location>
</feature>
<protein>
    <submittedName>
        <fullName evidence="10">Galactokinase</fullName>
    </submittedName>
</protein>
<dbReference type="PANTHER" id="PTHR10457:SF7">
    <property type="entry name" value="GALACTOKINASE-RELATED"/>
    <property type="match status" value="1"/>
</dbReference>
<dbReference type="GO" id="GO:0004335">
    <property type="term" value="F:galactokinase activity"/>
    <property type="evidence" value="ECO:0007669"/>
    <property type="project" value="InterPro"/>
</dbReference>
<dbReference type="SUPFAM" id="SSF54211">
    <property type="entry name" value="Ribosomal protein S5 domain 2-like"/>
    <property type="match status" value="1"/>
</dbReference>
<feature type="domain" description="GHMP kinase N-terminal" evidence="7">
    <location>
        <begin position="84"/>
        <end position="138"/>
    </location>
</feature>
<organism evidence="10 11">
    <name type="scientific">Tessaracoccus aquimaris</name>
    <dbReference type="NCBI Taxonomy" id="1332264"/>
    <lineage>
        <taxon>Bacteria</taxon>
        <taxon>Bacillati</taxon>
        <taxon>Actinomycetota</taxon>
        <taxon>Actinomycetes</taxon>
        <taxon>Propionibacteriales</taxon>
        <taxon>Propionibacteriaceae</taxon>
        <taxon>Tessaracoccus</taxon>
    </lineage>
</organism>
<evidence type="ECO:0000256" key="4">
    <source>
        <dbReference type="ARBA" id="ARBA00022777"/>
    </source>
</evidence>
<evidence type="ECO:0000259" key="7">
    <source>
        <dbReference type="Pfam" id="PF00288"/>
    </source>
</evidence>
<evidence type="ECO:0000259" key="8">
    <source>
        <dbReference type="Pfam" id="PF08544"/>
    </source>
</evidence>
<dbReference type="Pfam" id="PF08544">
    <property type="entry name" value="GHMP_kinases_C"/>
    <property type="match status" value="1"/>
</dbReference>
<dbReference type="EMBL" id="CP019606">
    <property type="protein sequence ID" value="AQP49122.1"/>
    <property type="molecule type" value="Genomic_DNA"/>
</dbReference>
<dbReference type="SUPFAM" id="SSF55060">
    <property type="entry name" value="GHMP Kinase, C-terminal domain"/>
    <property type="match status" value="1"/>
</dbReference>
<dbReference type="InterPro" id="IPR000705">
    <property type="entry name" value="Galactokinase"/>
</dbReference>
<dbReference type="InterPro" id="IPR006206">
    <property type="entry name" value="Mevalonate/galactokinase"/>
</dbReference>
<keyword evidence="11" id="KW-1185">Reference proteome</keyword>
<dbReference type="PRINTS" id="PR00473">
    <property type="entry name" value="GALCTOKINASE"/>
</dbReference>
<evidence type="ECO:0000259" key="9">
    <source>
        <dbReference type="Pfam" id="PF10509"/>
    </source>
</evidence>
<dbReference type="InterPro" id="IPR019539">
    <property type="entry name" value="GalKase_N"/>
</dbReference>
<dbReference type="STRING" id="1332264.BW730_01190"/>
<keyword evidence="4 10" id="KW-0418">Kinase</keyword>
<dbReference type="InterPro" id="IPR020568">
    <property type="entry name" value="Ribosomal_Su5_D2-typ_SF"/>
</dbReference>
<dbReference type="GO" id="GO:0005829">
    <property type="term" value="C:cytosol"/>
    <property type="evidence" value="ECO:0007669"/>
    <property type="project" value="TreeGrafter"/>
</dbReference>
<dbReference type="Pfam" id="PF10509">
    <property type="entry name" value="GalKase_gal_bdg"/>
    <property type="match status" value="1"/>
</dbReference>
<name>A0A1Q2CSN5_9ACTN</name>
<dbReference type="KEGG" id="tes:BW730_01190"/>